<evidence type="ECO:0000256" key="2">
    <source>
        <dbReference type="SAM" id="Phobius"/>
    </source>
</evidence>
<feature type="transmembrane region" description="Helical" evidence="2">
    <location>
        <begin position="48"/>
        <end position="74"/>
    </location>
</feature>
<organism evidence="3 4">
    <name type="scientific">Immersiella caudata</name>
    <dbReference type="NCBI Taxonomy" id="314043"/>
    <lineage>
        <taxon>Eukaryota</taxon>
        <taxon>Fungi</taxon>
        <taxon>Dikarya</taxon>
        <taxon>Ascomycota</taxon>
        <taxon>Pezizomycotina</taxon>
        <taxon>Sordariomycetes</taxon>
        <taxon>Sordariomycetidae</taxon>
        <taxon>Sordariales</taxon>
        <taxon>Lasiosphaeriaceae</taxon>
        <taxon>Immersiella</taxon>
    </lineage>
</organism>
<feature type="region of interest" description="Disordered" evidence="1">
    <location>
        <begin position="282"/>
        <end position="359"/>
    </location>
</feature>
<gene>
    <name evidence="3" type="ORF">B0T14DRAFT_39337</name>
</gene>
<evidence type="ECO:0000313" key="4">
    <source>
        <dbReference type="Proteomes" id="UP001175000"/>
    </source>
</evidence>
<keyword evidence="2" id="KW-0472">Membrane</keyword>
<sequence>MKEALKLEFSHFVPRLNGRNTMVNPAAAHPKSRRTCAASLRPQGLYEWVFVAARVLNFGTLVMLAVFIGQFLALPAKERQNQDTSLIATLILTNLALFWTVVSWSGYSKQLIRYAITWTIDLAFVIAFIGHIALIGVFLQNSSICTNPRNKKTPAICQTLNLIWFLSIAICALFAVSGFTIGWVHLSGRRPRSATLEGVVVDRRVGHGGRSSNSKMRGPPSTTAPRPPHRDLAVLQLANETYGGSRTRQIRVRDASSVRTMPFSIRQNRTELDPVEGRLWQQAHGARSRASHQTSITISRRPSPRRKHKNNASTSFASEPQLRDKNRVHGNRAKSAGLVGQRSIVSSRNGDSKPDTKTRGQLAAADILQRTGKTGDSGGGERKARTYFESIAAPVAVRPVRSFSPVSWIGNTAYSSEYGDSRRNNSVGEIPIQLSNSPTTTPITPIIPYTFRMSDEELRNRDPEAYALPKMTYVAPKEVPARYSVASYETEYASTSSADSVSEHRPNSNTECQRPGTAPGPSRPRTHAPRDGFPGPQTHVPAPWSRAMSTGPFSRSGGEALTQGPPLGSQDVRAQTRQTADKPMKSWWKLRLGASKDATEAPMELEDKAR</sequence>
<feature type="transmembrane region" description="Helical" evidence="2">
    <location>
        <begin position="116"/>
        <end position="139"/>
    </location>
</feature>
<dbReference type="EMBL" id="JAULSU010000001">
    <property type="protein sequence ID" value="KAK0632619.1"/>
    <property type="molecule type" value="Genomic_DNA"/>
</dbReference>
<accession>A0AA39XEU8</accession>
<feature type="region of interest" description="Disordered" evidence="1">
    <location>
        <begin position="205"/>
        <end position="228"/>
    </location>
</feature>
<dbReference type="AlphaFoldDB" id="A0AA39XEU8"/>
<evidence type="ECO:0000313" key="3">
    <source>
        <dbReference type="EMBL" id="KAK0632619.1"/>
    </source>
</evidence>
<reference evidence="3" key="1">
    <citation type="submission" date="2023-06" db="EMBL/GenBank/DDBJ databases">
        <title>Genome-scale phylogeny and comparative genomics of the fungal order Sordariales.</title>
        <authorList>
            <consortium name="Lawrence Berkeley National Laboratory"/>
            <person name="Hensen N."/>
            <person name="Bonometti L."/>
            <person name="Westerberg I."/>
            <person name="Brannstrom I.O."/>
            <person name="Guillou S."/>
            <person name="Cros-Aarteil S."/>
            <person name="Calhoun S."/>
            <person name="Haridas S."/>
            <person name="Kuo A."/>
            <person name="Mondo S."/>
            <person name="Pangilinan J."/>
            <person name="Riley R."/>
            <person name="Labutti K."/>
            <person name="Andreopoulos B."/>
            <person name="Lipzen A."/>
            <person name="Chen C."/>
            <person name="Yanf M."/>
            <person name="Daum C."/>
            <person name="Ng V."/>
            <person name="Clum A."/>
            <person name="Steindorff A."/>
            <person name="Ohm R."/>
            <person name="Martin F."/>
            <person name="Silar P."/>
            <person name="Natvig D."/>
            <person name="Lalanne C."/>
            <person name="Gautier V."/>
            <person name="Ament-Velasquez S.L."/>
            <person name="Kruys A."/>
            <person name="Hutchinson M.I."/>
            <person name="Powell A.J."/>
            <person name="Barry K."/>
            <person name="Miller A.N."/>
            <person name="Grigoriev I.V."/>
            <person name="Debuchy R."/>
            <person name="Gladieux P."/>
            <person name="Thoren M.H."/>
            <person name="Johannesson H."/>
        </authorList>
    </citation>
    <scope>NUCLEOTIDE SEQUENCE</scope>
    <source>
        <strain evidence="3">CBS 606.72</strain>
    </source>
</reference>
<evidence type="ECO:0000256" key="1">
    <source>
        <dbReference type="SAM" id="MobiDB-lite"/>
    </source>
</evidence>
<feature type="transmembrane region" description="Helical" evidence="2">
    <location>
        <begin position="86"/>
        <end position="104"/>
    </location>
</feature>
<feature type="region of interest" description="Disordered" evidence="1">
    <location>
        <begin position="494"/>
        <end position="587"/>
    </location>
</feature>
<keyword evidence="2" id="KW-0812">Transmembrane</keyword>
<protein>
    <submittedName>
        <fullName evidence="3">Uncharacterized protein</fullName>
    </submittedName>
</protein>
<keyword evidence="2" id="KW-1133">Transmembrane helix</keyword>
<feature type="compositionally biased region" description="Polar residues" evidence="1">
    <location>
        <begin position="211"/>
        <end position="224"/>
    </location>
</feature>
<feature type="transmembrane region" description="Helical" evidence="2">
    <location>
        <begin position="160"/>
        <end position="186"/>
    </location>
</feature>
<keyword evidence="4" id="KW-1185">Reference proteome</keyword>
<proteinExistence type="predicted"/>
<name>A0AA39XEU8_9PEZI</name>
<comment type="caution">
    <text evidence="3">The sequence shown here is derived from an EMBL/GenBank/DDBJ whole genome shotgun (WGS) entry which is preliminary data.</text>
</comment>
<dbReference type="Proteomes" id="UP001175000">
    <property type="component" value="Unassembled WGS sequence"/>
</dbReference>